<organism evidence="1">
    <name type="scientific">marine sediment metagenome</name>
    <dbReference type="NCBI Taxonomy" id="412755"/>
    <lineage>
        <taxon>unclassified sequences</taxon>
        <taxon>metagenomes</taxon>
        <taxon>ecological metagenomes</taxon>
    </lineage>
</organism>
<dbReference type="SUPFAM" id="SSF102588">
    <property type="entry name" value="LmbE-like"/>
    <property type="match status" value="1"/>
</dbReference>
<dbReference type="AlphaFoldDB" id="X0S4R3"/>
<proteinExistence type="predicted"/>
<accession>X0S4R3</accession>
<feature type="non-terminal residue" evidence="1">
    <location>
        <position position="1"/>
    </location>
</feature>
<gene>
    <name evidence="1" type="ORF">S01H1_12745</name>
</gene>
<evidence type="ECO:0000313" key="1">
    <source>
        <dbReference type="EMBL" id="GAF70236.1"/>
    </source>
</evidence>
<dbReference type="Gene3D" id="3.40.50.10320">
    <property type="entry name" value="LmbE-like"/>
    <property type="match status" value="1"/>
</dbReference>
<protein>
    <submittedName>
        <fullName evidence="1">Uncharacterized protein</fullName>
    </submittedName>
</protein>
<sequence>DYMEDHMNASRLAVTAAFCRNIPDYRGDPPVSAVDSQMALYHATPIDLRDQLRNPIQPELFVNIASVLERDREALACHRSQKEWLDKTQGMDSYLDSMVEMAAKVGRLAGCFEYAEGWRRHSPRGFGPEDYDPLSEALGELVAHS</sequence>
<name>X0S4R3_9ZZZZ</name>
<reference evidence="1" key="1">
    <citation type="journal article" date="2014" name="Front. Microbiol.">
        <title>High frequency of phylogenetically diverse reductive dehalogenase-homologous genes in deep subseafloor sedimentary metagenomes.</title>
        <authorList>
            <person name="Kawai M."/>
            <person name="Futagami T."/>
            <person name="Toyoda A."/>
            <person name="Takaki Y."/>
            <person name="Nishi S."/>
            <person name="Hori S."/>
            <person name="Arai W."/>
            <person name="Tsubouchi T."/>
            <person name="Morono Y."/>
            <person name="Uchiyama I."/>
            <person name="Ito T."/>
            <person name="Fujiyama A."/>
            <person name="Inagaki F."/>
            <person name="Takami H."/>
        </authorList>
    </citation>
    <scope>NUCLEOTIDE SEQUENCE</scope>
    <source>
        <strain evidence="1">Expedition CK06-06</strain>
    </source>
</reference>
<dbReference type="EMBL" id="BARS01006555">
    <property type="protein sequence ID" value="GAF70236.1"/>
    <property type="molecule type" value="Genomic_DNA"/>
</dbReference>
<dbReference type="InterPro" id="IPR024078">
    <property type="entry name" value="LmbE-like_dom_sf"/>
</dbReference>
<comment type="caution">
    <text evidence="1">The sequence shown here is derived from an EMBL/GenBank/DDBJ whole genome shotgun (WGS) entry which is preliminary data.</text>
</comment>